<dbReference type="InterPro" id="IPR018247">
    <property type="entry name" value="EF_Hand_1_Ca_BS"/>
</dbReference>
<keyword evidence="5" id="KW-1133">Transmembrane helix</keyword>
<name>A0A2K2B110_POPTR</name>
<keyword evidence="2 4" id="KW-0106">Calcium</keyword>
<dbReference type="Pfam" id="PF13202">
    <property type="entry name" value="EF-hand_5"/>
    <property type="match status" value="1"/>
</dbReference>
<keyword evidence="4 5" id="KW-0472">Membrane</keyword>
<proteinExistence type="inferred from homology"/>
<keyword evidence="5" id="KW-0812">Transmembrane</keyword>
<comment type="function">
    <text evidence="4">Acts as a calcium sensor. CBL proteins interact with CIPK serine-threonine protein kinases. Binding of a CBL protein to the regulatory NAF domain of a CIPK protein lead to the activation of the kinase in a calcium-dependent manner.</text>
</comment>
<keyword evidence="1 4" id="KW-0677">Repeat</keyword>
<evidence type="ECO:0000256" key="1">
    <source>
        <dbReference type="ARBA" id="ARBA00022737"/>
    </source>
</evidence>
<comment type="subunit">
    <text evidence="4">Homodimer. Interacts with CIPK.</text>
</comment>
<dbReference type="GO" id="GO:0005509">
    <property type="term" value="F:calcium ion binding"/>
    <property type="evidence" value="ECO:0007669"/>
    <property type="project" value="UniProtKB-UniRule"/>
</dbReference>
<dbReference type="PROSITE" id="PS50222">
    <property type="entry name" value="EF_HAND_2"/>
    <property type="match status" value="3"/>
</dbReference>
<dbReference type="FunFam" id="1.10.238.10:FF:000073">
    <property type="entry name" value="calcineurin B-like protein 3"/>
    <property type="match status" value="1"/>
</dbReference>
<dbReference type="EMBL" id="CM009292">
    <property type="protein sequence ID" value="PNT43467.1"/>
    <property type="molecule type" value="Genomic_DNA"/>
</dbReference>
<keyword evidence="8" id="KW-1185">Reference proteome</keyword>
<dbReference type="SMART" id="SM00054">
    <property type="entry name" value="EFh"/>
    <property type="match status" value="3"/>
</dbReference>
<dbReference type="PROSITE" id="PS00018">
    <property type="entry name" value="EF_HAND_1"/>
    <property type="match status" value="1"/>
</dbReference>
<organism evidence="7 8">
    <name type="scientific">Populus trichocarpa</name>
    <name type="common">Western balsam poplar</name>
    <name type="synonym">Populus balsamifera subsp. trichocarpa</name>
    <dbReference type="NCBI Taxonomy" id="3694"/>
    <lineage>
        <taxon>Eukaryota</taxon>
        <taxon>Viridiplantae</taxon>
        <taxon>Streptophyta</taxon>
        <taxon>Embryophyta</taxon>
        <taxon>Tracheophyta</taxon>
        <taxon>Spermatophyta</taxon>
        <taxon>Magnoliopsida</taxon>
        <taxon>eudicotyledons</taxon>
        <taxon>Gunneridae</taxon>
        <taxon>Pentapetalae</taxon>
        <taxon>rosids</taxon>
        <taxon>fabids</taxon>
        <taxon>Malpighiales</taxon>
        <taxon>Salicaceae</taxon>
        <taxon>Saliceae</taxon>
        <taxon>Populus</taxon>
    </lineage>
</organism>
<dbReference type="SUPFAM" id="SSF47473">
    <property type="entry name" value="EF-hand"/>
    <property type="match status" value="1"/>
</dbReference>
<evidence type="ECO:0000313" key="8">
    <source>
        <dbReference type="Proteomes" id="UP000006729"/>
    </source>
</evidence>
<reference evidence="7 8" key="1">
    <citation type="journal article" date="2006" name="Science">
        <title>The genome of black cottonwood, Populus trichocarpa (Torr. &amp; Gray).</title>
        <authorList>
            <person name="Tuskan G.A."/>
            <person name="Difazio S."/>
            <person name="Jansson S."/>
            <person name="Bohlmann J."/>
            <person name="Grigoriev I."/>
            <person name="Hellsten U."/>
            <person name="Putnam N."/>
            <person name="Ralph S."/>
            <person name="Rombauts S."/>
            <person name="Salamov A."/>
            <person name="Schein J."/>
            <person name="Sterck L."/>
            <person name="Aerts A."/>
            <person name="Bhalerao R.R."/>
            <person name="Bhalerao R.P."/>
            <person name="Blaudez D."/>
            <person name="Boerjan W."/>
            <person name="Brun A."/>
            <person name="Brunner A."/>
            <person name="Busov V."/>
            <person name="Campbell M."/>
            <person name="Carlson J."/>
            <person name="Chalot M."/>
            <person name="Chapman J."/>
            <person name="Chen G.L."/>
            <person name="Cooper D."/>
            <person name="Coutinho P.M."/>
            <person name="Couturier J."/>
            <person name="Covert S."/>
            <person name="Cronk Q."/>
            <person name="Cunningham R."/>
            <person name="Davis J."/>
            <person name="Degroeve S."/>
            <person name="Dejardin A."/>
            <person name="Depamphilis C."/>
            <person name="Detter J."/>
            <person name="Dirks B."/>
            <person name="Dubchak I."/>
            <person name="Duplessis S."/>
            <person name="Ehlting J."/>
            <person name="Ellis B."/>
            <person name="Gendler K."/>
            <person name="Goodstein D."/>
            <person name="Gribskov M."/>
            <person name="Grimwood J."/>
            <person name="Groover A."/>
            <person name="Gunter L."/>
            <person name="Hamberger B."/>
            <person name="Heinze B."/>
            <person name="Helariutta Y."/>
            <person name="Henrissat B."/>
            <person name="Holligan D."/>
            <person name="Holt R."/>
            <person name="Huang W."/>
            <person name="Islam-Faridi N."/>
            <person name="Jones S."/>
            <person name="Jones-Rhoades M."/>
            <person name="Jorgensen R."/>
            <person name="Joshi C."/>
            <person name="Kangasjarvi J."/>
            <person name="Karlsson J."/>
            <person name="Kelleher C."/>
            <person name="Kirkpatrick R."/>
            <person name="Kirst M."/>
            <person name="Kohler A."/>
            <person name="Kalluri U."/>
            <person name="Larimer F."/>
            <person name="Leebens-Mack J."/>
            <person name="Leple J.C."/>
            <person name="Locascio P."/>
            <person name="Lou Y."/>
            <person name="Lucas S."/>
            <person name="Martin F."/>
            <person name="Montanini B."/>
            <person name="Napoli C."/>
            <person name="Nelson D.R."/>
            <person name="Nelson C."/>
            <person name="Nieminen K."/>
            <person name="Nilsson O."/>
            <person name="Pereda V."/>
            <person name="Peter G."/>
            <person name="Philippe R."/>
            <person name="Pilate G."/>
            <person name="Poliakov A."/>
            <person name="Razumovskaya J."/>
            <person name="Richardson P."/>
            <person name="Rinaldi C."/>
            <person name="Ritland K."/>
            <person name="Rouze P."/>
            <person name="Ryaboy D."/>
            <person name="Schmutz J."/>
            <person name="Schrader J."/>
            <person name="Segerman B."/>
            <person name="Shin H."/>
            <person name="Siddiqui A."/>
            <person name="Sterky F."/>
            <person name="Terry A."/>
            <person name="Tsai C.J."/>
            <person name="Uberbacher E."/>
            <person name="Unneberg P."/>
            <person name="Vahala J."/>
            <person name="Wall K."/>
            <person name="Wessler S."/>
            <person name="Yang G."/>
            <person name="Yin T."/>
            <person name="Douglas C."/>
            <person name="Marra M."/>
            <person name="Sandberg G."/>
            <person name="Van de Peer Y."/>
            <person name="Rokhsar D."/>
        </authorList>
    </citation>
    <scope>NUCLEOTIDE SEQUENCE [LARGE SCALE GENOMIC DNA]</scope>
    <source>
        <strain evidence="8">cv. Nisqually</strain>
    </source>
</reference>
<dbReference type="STRING" id="3694.A0A2K2B110"/>
<dbReference type="ExpressionAtlas" id="A0A2K2B110">
    <property type="expression patterns" value="baseline and differential"/>
</dbReference>
<dbReference type="InterPro" id="IPR045198">
    <property type="entry name" value="CNBL1-10"/>
</dbReference>
<evidence type="ECO:0000256" key="4">
    <source>
        <dbReference type="RuleBase" id="RU369080"/>
    </source>
</evidence>
<dbReference type="PANTHER" id="PTHR23056:SF98">
    <property type="entry name" value="CALCINEURIN B-LIKE PROTEIN"/>
    <property type="match status" value="1"/>
</dbReference>
<comment type="similarity">
    <text evidence="3 4">Belongs to the calcineurin regulatory subunit family.</text>
</comment>
<comment type="subcellular location">
    <subcellularLocation>
        <location evidence="4">Membrane</location>
    </subcellularLocation>
</comment>
<dbReference type="Gene3D" id="1.10.238.10">
    <property type="entry name" value="EF-hand"/>
    <property type="match status" value="1"/>
</dbReference>
<feature type="domain" description="EF-hand" evidence="6">
    <location>
        <begin position="101"/>
        <end position="136"/>
    </location>
</feature>
<feature type="domain" description="EF-hand" evidence="6">
    <location>
        <begin position="182"/>
        <end position="217"/>
    </location>
</feature>
<dbReference type="PANTHER" id="PTHR23056">
    <property type="entry name" value="CALCINEURIN B"/>
    <property type="match status" value="1"/>
</dbReference>
<dbReference type="InParanoid" id="A0A2K2B110"/>
<dbReference type="GO" id="GO:0019900">
    <property type="term" value="F:kinase binding"/>
    <property type="evidence" value="ECO:0007669"/>
    <property type="project" value="UniProtKB-UniRule"/>
</dbReference>
<keyword evidence="4" id="KW-0479">Metal-binding</keyword>
<dbReference type="InterPro" id="IPR011992">
    <property type="entry name" value="EF-hand-dom_pair"/>
</dbReference>
<dbReference type="GO" id="GO:0016020">
    <property type="term" value="C:membrane"/>
    <property type="evidence" value="ECO:0007669"/>
    <property type="project" value="UniProtKB-SubCell"/>
</dbReference>
<evidence type="ECO:0000313" key="7">
    <source>
        <dbReference type="EMBL" id="PNT43467.1"/>
    </source>
</evidence>
<evidence type="ECO:0000259" key="6">
    <source>
        <dbReference type="PROSITE" id="PS50222"/>
    </source>
</evidence>
<dbReference type="Proteomes" id="UP000006729">
    <property type="component" value="Chromosome 3"/>
</dbReference>
<dbReference type="PROSITE" id="PS51257">
    <property type="entry name" value="PROKAR_LIPOPROTEIN"/>
    <property type="match status" value="1"/>
</dbReference>
<sequence length="244" mass="27838">MDRSSSSLEISERICAVFIPLIGIIQAVVLSFIACFDRHLPPKKLQYTIDDLRRIASNSLFTVNEVEALLELFKKLSSSVIDDGLIHKEDLKLALLKTPAGDNLILDRLFALFDEKKNGVIEFEEFAHALSVFHPRAPMEAKIDFAFRLYDLRQTGFIEREEVRQMLNAILLESGLQISEESLEVIIDKTFADADADKDGKINKVEWKAFATQHPNLLKNMTLPYLRDITTMFPSFIFNTEVED</sequence>
<protein>
    <recommendedName>
        <fullName evidence="4">Calcineurin B-like protein</fullName>
    </recommendedName>
</protein>
<dbReference type="Pfam" id="PF13499">
    <property type="entry name" value="EF-hand_7"/>
    <property type="match status" value="1"/>
</dbReference>
<evidence type="ECO:0000256" key="3">
    <source>
        <dbReference type="ARBA" id="ARBA00023774"/>
    </source>
</evidence>
<gene>
    <name evidence="7" type="ORF">POPTR_003G035400</name>
</gene>
<evidence type="ECO:0000256" key="2">
    <source>
        <dbReference type="ARBA" id="ARBA00022837"/>
    </source>
</evidence>
<evidence type="ECO:0000256" key="5">
    <source>
        <dbReference type="SAM" id="Phobius"/>
    </source>
</evidence>
<dbReference type="AlphaFoldDB" id="A0A2K2B110"/>
<feature type="domain" description="EF-hand" evidence="6">
    <location>
        <begin position="138"/>
        <end position="173"/>
    </location>
</feature>
<dbReference type="GO" id="GO:0019722">
    <property type="term" value="P:calcium-mediated signaling"/>
    <property type="evidence" value="ECO:0007669"/>
    <property type="project" value="UniProtKB-UniRule"/>
</dbReference>
<dbReference type="InterPro" id="IPR002048">
    <property type="entry name" value="EF_hand_dom"/>
</dbReference>
<feature type="transmembrane region" description="Helical" evidence="5">
    <location>
        <begin position="16"/>
        <end position="36"/>
    </location>
</feature>
<dbReference type="PRINTS" id="PR00450">
    <property type="entry name" value="RECOVERIN"/>
</dbReference>
<dbReference type="CDD" id="cd00051">
    <property type="entry name" value="EFh"/>
    <property type="match status" value="1"/>
</dbReference>
<accession>A0A2K2B110</accession>